<comment type="caution">
    <text evidence="1">The sequence shown here is derived from an EMBL/GenBank/DDBJ whole genome shotgun (WGS) entry which is preliminary data.</text>
</comment>
<dbReference type="OrthoDB" id="442863at2759"/>
<dbReference type="GO" id="GO:0005655">
    <property type="term" value="C:nucleolar ribonuclease P complex"/>
    <property type="evidence" value="ECO:0007669"/>
    <property type="project" value="InterPro"/>
</dbReference>
<dbReference type="PANTHER" id="PTHR22731">
    <property type="entry name" value="RIBONUCLEASES P/MRP PROTEIN SUBUNIT POP1"/>
    <property type="match status" value="1"/>
</dbReference>
<dbReference type="Proteomes" id="UP000784294">
    <property type="component" value="Unassembled WGS sequence"/>
</dbReference>
<keyword evidence="2" id="KW-1185">Reference proteome</keyword>
<proteinExistence type="predicted"/>
<dbReference type="EMBL" id="CAAALY010066487">
    <property type="protein sequence ID" value="VEL24207.1"/>
    <property type="molecule type" value="Genomic_DNA"/>
</dbReference>
<protein>
    <submittedName>
        <fullName evidence="1">Uncharacterized protein</fullName>
    </submittedName>
</protein>
<sequence>MDNRLTTVQNDSTNSRRLAWLWFHPAAHTDISSRLNEVLHHHKILQLSQMNTNSSEHKREEELQLDATRETEENELTNGLTNDFNSSILRITDRTGRLCRVRLLGRQAHQLLVDIIKPYFLSPASNLLQAGSTIGMPTITKCSGDWSLWQQELSDCQEASCLPAGTVISLPGCDSFLAN</sequence>
<dbReference type="AlphaFoldDB" id="A0A3S5CIH5"/>
<reference evidence="1" key="1">
    <citation type="submission" date="2018-11" db="EMBL/GenBank/DDBJ databases">
        <authorList>
            <consortium name="Pathogen Informatics"/>
        </authorList>
    </citation>
    <scope>NUCLEOTIDE SEQUENCE</scope>
</reference>
<organism evidence="1 2">
    <name type="scientific">Protopolystoma xenopodis</name>
    <dbReference type="NCBI Taxonomy" id="117903"/>
    <lineage>
        <taxon>Eukaryota</taxon>
        <taxon>Metazoa</taxon>
        <taxon>Spiralia</taxon>
        <taxon>Lophotrochozoa</taxon>
        <taxon>Platyhelminthes</taxon>
        <taxon>Monogenea</taxon>
        <taxon>Polyopisthocotylea</taxon>
        <taxon>Polystomatidea</taxon>
        <taxon>Polystomatidae</taxon>
        <taxon>Protopolystoma</taxon>
    </lineage>
</organism>
<evidence type="ECO:0000313" key="2">
    <source>
        <dbReference type="Proteomes" id="UP000784294"/>
    </source>
</evidence>
<dbReference type="InterPro" id="IPR039182">
    <property type="entry name" value="Pop1"/>
</dbReference>
<accession>A0A3S5CIH5</accession>
<dbReference type="GO" id="GO:0000172">
    <property type="term" value="C:ribonuclease MRP complex"/>
    <property type="evidence" value="ECO:0007669"/>
    <property type="project" value="InterPro"/>
</dbReference>
<feature type="non-terminal residue" evidence="1">
    <location>
        <position position="179"/>
    </location>
</feature>
<evidence type="ECO:0000313" key="1">
    <source>
        <dbReference type="EMBL" id="VEL24207.1"/>
    </source>
</evidence>
<name>A0A3S5CIH5_9PLAT</name>
<dbReference type="GO" id="GO:0001682">
    <property type="term" value="P:tRNA 5'-leader removal"/>
    <property type="evidence" value="ECO:0007669"/>
    <property type="project" value="InterPro"/>
</dbReference>
<gene>
    <name evidence="1" type="ORF">PXEA_LOCUS17647</name>
</gene>
<dbReference type="PANTHER" id="PTHR22731:SF3">
    <property type="entry name" value="RIBONUCLEASES P_MRP PROTEIN SUBUNIT POP1"/>
    <property type="match status" value="1"/>
</dbReference>